<name>A0A3M7TNJ3_9BACI</name>
<dbReference type="Pfam" id="PF00300">
    <property type="entry name" value="His_Phos_1"/>
    <property type="match status" value="1"/>
</dbReference>
<keyword evidence="4" id="KW-1133">Transmembrane helix</keyword>
<evidence type="ECO:0000313" key="6">
    <source>
        <dbReference type="Proteomes" id="UP000278746"/>
    </source>
</evidence>
<sequence>MILYLVRHGQSEANLKGIIQGHAEFPLSDLGKEQAALTGEAFQVEHLDAIFTSDLGRAKKTAEAIAKHHPLEVHTWDKVREVGLGPLEGKTRAEMKAAFPDLETKSLLTSGIEGSETVEEITARCEYVLEQLRAGYDNKKVVIVSHGGFISIFLMYLIAGPKWQELTRPFMIGNTGITKVEWRSDEQVKFHYVNRTNHLEREKDLKTTTVLY</sequence>
<dbReference type="Proteomes" id="UP000278746">
    <property type="component" value="Unassembled WGS sequence"/>
</dbReference>
<feature type="binding site" evidence="3">
    <location>
        <begin position="7"/>
        <end position="14"/>
    </location>
    <ligand>
        <name>substrate</name>
    </ligand>
</feature>
<keyword evidence="4" id="KW-0812">Transmembrane</keyword>
<dbReference type="InterPro" id="IPR001345">
    <property type="entry name" value="PG/BPGM_mutase_AS"/>
</dbReference>
<dbReference type="EMBL" id="RHIB01000003">
    <property type="protein sequence ID" value="RNA67105.1"/>
    <property type="molecule type" value="Genomic_DNA"/>
</dbReference>
<evidence type="ECO:0000256" key="4">
    <source>
        <dbReference type="SAM" id="Phobius"/>
    </source>
</evidence>
<dbReference type="Gene3D" id="3.40.50.1240">
    <property type="entry name" value="Phosphoglycerate mutase-like"/>
    <property type="match status" value="1"/>
</dbReference>
<feature type="binding site" evidence="3">
    <location>
        <position position="57"/>
    </location>
    <ligand>
        <name>substrate</name>
    </ligand>
</feature>
<dbReference type="InterPro" id="IPR051695">
    <property type="entry name" value="Phosphoglycerate_Mutase"/>
</dbReference>
<dbReference type="GO" id="GO:0045820">
    <property type="term" value="P:negative regulation of glycolytic process"/>
    <property type="evidence" value="ECO:0007669"/>
    <property type="project" value="TreeGrafter"/>
</dbReference>
<dbReference type="AlphaFoldDB" id="A0A3M7TNJ3"/>
<comment type="caution">
    <text evidence="5">The sequence shown here is derived from an EMBL/GenBank/DDBJ whole genome shotgun (WGS) entry which is preliminary data.</text>
</comment>
<dbReference type="SUPFAM" id="SSF53254">
    <property type="entry name" value="Phosphoglycerate mutase-like"/>
    <property type="match status" value="1"/>
</dbReference>
<organism evidence="5 6">
    <name type="scientific">Alteribacter keqinensis</name>
    <dbReference type="NCBI Taxonomy" id="2483800"/>
    <lineage>
        <taxon>Bacteria</taxon>
        <taxon>Bacillati</taxon>
        <taxon>Bacillota</taxon>
        <taxon>Bacilli</taxon>
        <taxon>Bacillales</taxon>
        <taxon>Bacillaceae</taxon>
        <taxon>Alteribacter</taxon>
    </lineage>
</organism>
<dbReference type="PROSITE" id="PS00175">
    <property type="entry name" value="PG_MUTASE"/>
    <property type="match status" value="1"/>
</dbReference>
<dbReference type="PANTHER" id="PTHR46517:SF1">
    <property type="entry name" value="FRUCTOSE-2,6-BISPHOSPHATASE TIGAR"/>
    <property type="match status" value="1"/>
</dbReference>
<dbReference type="GO" id="GO:0043456">
    <property type="term" value="P:regulation of pentose-phosphate shunt"/>
    <property type="evidence" value="ECO:0007669"/>
    <property type="project" value="TreeGrafter"/>
</dbReference>
<dbReference type="GO" id="GO:0004331">
    <property type="term" value="F:fructose-2,6-bisphosphate 2-phosphatase activity"/>
    <property type="evidence" value="ECO:0007669"/>
    <property type="project" value="TreeGrafter"/>
</dbReference>
<evidence type="ECO:0000313" key="5">
    <source>
        <dbReference type="EMBL" id="RNA67105.1"/>
    </source>
</evidence>
<accession>A0A3M7TNJ3</accession>
<keyword evidence="6" id="KW-1185">Reference proteome</keyword>
<dbReference type="PANTHER" id="PTHR46517">
    <property type="entry name" value="FRUCTOSE-2,6-BISPHOSPHATASE TIGAR"/>
    <property type="match status" value="1"/>
</dbReference>
<dbReference type="InterPro" id="IPR029033">
    <property type="entry name" value="His_PPase_superfam"/>
</dbReference>
<feature type="transmembrane region" description="Helical" evidence="4">
    <location>
        <begin position="141"/>
        <end position="159"/>
    </location>
</feature>
<keyword evidence="1" id="KW-0378">Hydrolase</keyword>
<evidence type="ECO:0000256" key="2">
    <source>
        <dbReference type="PIRSR" id="PIRSR613078-1"/>
    </source>
</evidence>
<protein>
    <submittedName>
        <fullName evidence="5">Histidine phosphatase family protein</fullName>
    </submittedName>
</protein>
<reference evidence="5 6" key="1">
    <citation type="submission" date="2018-10" db="EMBL/GenBank/DDBJ databases">
        <title>Bacillus Keqinensis sp. nov., a moderately halophilic bacterium isolated from a saline-alkaline lake.</title>
        <authorList>
            <person name="Wang H."/>
        </authorList>
    </citation>
    <scope>NUCLEOTIDE SEQUENCE [LARGE SCALE GENOMIC DNA]</scope>
    <source>
        <strain evidence="5 6">KQ-3</strain>
    </source>
</reference>
<feature type="active site" description="Tele-phosphohistidine intermediate" evidence="2">
    <location>
        <position position="8"/>
    </location>
</feature>
<feature type="active site" description="Proton donor/acceptor" evidence="2">
    <location>
        <position position="81"/>
    </location>
</feature>
<evidence type="ECO:0000256" key="1">
    <source>
        <dbReference type="ARBA" id="ARBA00022801"/>
    </source>
</evidence>
<dbReference type="OrthoDB" id="9782128at2"/>
<dbReference type="SMART" id="SM00855">
    <property type="entry name" value="PGAM"/>
    <property type="match status" value="1"/>
</dbReference>
<dbReference type="RefSeq" id="WP_122901215.1">
    <property type="nucleotide sequence ID" value="NZ_RHIB01000003.1"/>
</dbReference>
<dbReference type="CDD" id="cd07067">
    <property type="entry name" value="HP_PGM_like"/>
    <property type="match status" value="1"/>
</dbReference>
<keyword evidence="4" id="KW-0472">Membrane</keyword>
<gene>
    <name evidence="5" type="ORF">EBO34_18120</name>
</gene>
<proteinExistence type="predicted"/>
<dbReference type="InterPro" id="IPR013078">
    <property type="entry name" value="His_Pase_superF_clade-1"/>
</dbReference>
<dbReference type="GO" id="GO:0005829">
    <property type="term" value="C:cytosol"/>
    <property type="evidence" value="ECO:0007669"/>
    <property type="project" value="TreeGrafter"/>
</dbReference>
<evidence type="ECO:0000256" key="3">
    <source>
        <dbReference type="PIRSR" id="PIRSR613078-2"/>
    </source>
</evidence>